<reference evidence="1 2" key="1">
    <citation type="submission" date="2018-12" db="EMBL/GenBank/DDBJ databases">
        <title>Bacillus ochoae sp. nov., Paenibacillus whitsoniae sp. nov., Paenibacillus spiritus sp. nov. Isolated from the Mars Exploration Rover during spacecraft assembly.</title>
        <authorList>
            <person name="Seuylemezian A."/>
            <person name="Vaishampayan P."/>
        </authorList>
    </citation>
    <scope>NUCLEOTIDE SEQUENCE [LARGE SCALE GENOMIC DNA]</scope>
    <source>
        <strain evidence="1 2">MER 54</strain>
    </source>
</reference>
<sequence>MIRKFQDLSCKKAGFFHENGVYRQMPAKRQFFRPNWLNNGGLIRNACAFAGISAKQGGKGDNSCFFAGLMLRPKILAIPYQYLQQLQVYI</sequence>
<comment type="caution">
    <text evidence="1">The sequence shown here is derived from an EMBL/GenBank/DDBJ whole genome shotgun (WGS) entry which is preliminary data.</text>
</comment>
<keyword evidence="2" id="KW-1185">Reference proteome</keyword>
<accession>A0A430J6K1</accession>
<name>A0A430J6K1_9BACL</name>
<proteinExistence type="predicted"/>
<dbReference type="AlphaFoldDB" id="A0A430J6K1"/>
<protein>
    <submittedName>
        <fullName evidence="1">Uncharacterized protein</fullName>
    </submittedName>
</protein>
<organism evidence="1 2">
    <name type="scientific">Paenibacillus whitsoniae</name>
    <dbReference type="NCBI Taxonomy" id="2496558"/>
    <lineage>
        <taxon>Bacteria</taxon>
        <taxon>Bacillati</taxon>
        <taxon>Bacillota</taxon>
        <taxon>Bacilli</taxon>
        <taxon>Bacillales</taxon>
        <taxon>Paenibacillaceae</taxon>
        <taxon>Paenibacillus</taxon>
    </lineage>
</organism>
<dbReference type="Proteomes" id="UP000276128">
    <property type="component" value="Unassembled WGS sequence"/>
</dbReference>
<dbReference type="EMBL" id="RXHU01000089">
    <property type="protein sequence ID" value="RTE04373.1"/>
    <property type="molecule type" value="Genomic_DNA"/>
</dbReference>
<dbReference type="RefSeq" id="WP_126144227.1">
    <property type="nucleotide sequence ID" value="NZ_RXHU01000089.1"/>
</dbReference>
<evidence type="ECO:0000313" key="2">
    <source>
        <dbReference type="Proteomes" id="UP000276128"/>
    </source>
</evidence>
<evidence type="ECO:0000313" key="1">
    <source>
        <dbReference type="EMBL" id="RTE04373.1"/>
    </source>
</evidence>
<gene>
    <name evidence="1" type="ORF">EJQ19_26435</name>
</gene>